<accession>A0A1H5UBR3</accession>
<evidence type="ECO:0000256" key="1">
    <source>
        <dbReference type="ARBA" id="ARBA00004651"/>
    </source>
</evidence>
<comment type="subcellular location">
    <subcellularLocation>
        <location evidence="1">Cell membrane</location>
        <topology evidence="1">Multi-pass membrane protein</topology>
    </subcellularLocation>
</comment>
<dbReference type="EMBL" id="FNUS01000001">
    <property type="protein sequence ID" value="SEF71771.1"/>
    <property type="molecule type" value="Genomic_DNA"/>
</dbReference>
<sequence>MPNYSQNSKINFNFKFLFLLILFAFQNSFAQEIKAKDSLGNSLKIKQFIIPAALVGSGFIMLYNPKLNQNIKDDIQKHNSTFHTSIDNYSQFAPGAAVFALNAFGVKGKHNWKDAGLIYAGSIAIASAFVLPLKAITKEERPDFSTNNSFPSGHTAIAFASAEFLRQEYKDTPWIGYVGYAVATGTGILRMYNNRHWFGDVVAGAGFGIASAKLSYFLYDKIFLKNGWNFTLTPIYQNKTLGFAYNYNF</sequence>
<feature type="transmembrane region" description="Helical" evidence="7">
    <location>
        <begin position="117"/>
        <end position="136"/>
    </location>
</feature>
<dbReference type="RefSeq" id="WP_103912716.1">
    <property type="nucleotide sequence ID" value="NZ_FNUS01000001.1"/>
</dbReference>
<dbReference type="OrthoDB" id="9773582at2"/>
<dbReference type="InterPro" id="IPR000326">
    <property type="entry name" value="PAP2/HPO"/>
</dbReference>
<dbReference type="Pfam" id="PF01569">
    <property type="entry name" value="PAP2"/>
    <property type="match status" value="1"/>
</dbReference>
<evidence type="ECO:0000256" key="2">
    <source>
        <dbReference type="ARBA" id="ARBA00022475"/>
    </source>
</evidence>
<dbReference type="Gene3D" id="1.20.144.10">
    <property type="entry name" value="Phosphatidic acid phosphatase type 2/haloperoxidase"/>
    <property type="match status" value="1"/>
</dbReference>
<keyword evidence="10" id="KW-1185">Reference proteome</keyword>
<feature type="domain" description="Phosphatidic acid phosphatase type 2/haloperoxidase" evidence="8">
    <location>
        <begin position="115"/>
        <end position="216"/>
    </location>
</feature>
<evidence type="ECO:0000259" key="8">
    <source>
        <dbReference type="SMART" id="SM00014"/>
    </source>
</evidence>
<evidence type="ECO:0000256" key="5">
    <source>
        <dbReference type="ARBA" id="ARBA00022989"/>
    </source>
</evidence>
<proteinExistence type="predicted"/>
<dbReference type="PANTHER" id="PTHR14969:SF62">
    <property type="entry name" value="DECAPRENYLPHOSPHORYL-5-PHOSPHORIBOSE PHOSPHATASE RV3807C-RELATED"/>
    <property type="match status" value="1"/>
</dbReference>
<keyword evidence="5 7" id="KW-1133">Transmembrane helix</keyword>
<name>A0A1H5UBR3_9FLAO</name>
<feature type="transmembrane region" description="Helical" evidence="7">
    <location>
        <begin position="46"/>
        <end position="63"/>
    </location>
</feature>
<evidence type="ECO:0000256" key="7">
    <source>
        <dbReference type="SAM" id="Phobius"/>
    </source>
</evidence>
<keyword evidence="4" id="KW-0378">Hydrolase</keyword>
<organism evidence="9 10">
    <name type="scientific">Halpernia humi</name>
    <dbReference type="NCBI Taxonomy" id="493375"/>
    <lineage>
        <taxon>Bacteria</taxon>
        <taxon>Pseudomonadati</taxon>
        <taxon>Bacteroidota</taxon>
        <taxon>Flavobacteriia</taxon>
        <taxon>Flavobacteriales</taxon>
        <taxon>Weeksellaceae</taxon>
        <taxon>Chryseobacterium group</taxon>
        <taxon>Halpernia</taxon>
    </lineage>
</organism>
<dbReference type="InterPro" id="IPR036938">
    <property type="entry name" value="PAP2/HPO_sf"/>
</dbReference>
<evidence type="ECO:0000313" key="10">
    <source>
        <dbReference type="Proteomes" id="UP000236738"/>
    </source>
</evidence>
<gene>
    <name evidence="9" type="ORF">SAMN05421847_0715</name>
</gene>
<dbReference type="SMART" id="SM00014">
    <property type="entry name" value="acidPPc"/>
    <property type="match status" value="1"/>
</dbReference>
<dbReference type="SUPFAM" id="SSF48317">
    <property type="entry name" value="Acid phosphatase/Vanadium-dependent haloperoxidase"/>
    <property type="match status" value="1"/>
</dbReference>
<dbReference type="GO" id="GO:0005886">
    <property type="term" value="C:plasma membrane"/>
    <property type="evidence" value="ECO:0007669"/>
    <property type="project" value="UniProtKB-SubCell"/>
</dbReference>
<dbReference type="Proteomes" id="UP000236738">
    <property type="component" value="Unassembled WGS sequence"/>
</dbReference>
<evidence type="ECO:0000313" key="9">
    <source>
        <dbReference type="EMBL" id="SEF71771.1"/>
    </source>
</evidence>
<protein>
    <submittedName>
        <fullName evidence="9">PAP2 superfamily protein</fullName>
    </submittedName>
</protein>
<feature type="transmembrane region" description="Helical" evidence="7">
    <location>
        <begin position="197"/>
        <end position="219"/>
    </location>
</feature>
<dbReference type="CDD" id="cd03394">
    <property type="entry name" value="PAP2_like_5"/>
    <property type="match status" value="1"/>
</dbReference>
<feature type="transmembrane region" description="Helical" evidence="7">
    <location>
        <begin position="174"/>
        <end position="192"/>
    </location>
</feature>
<evidence type="ECO:0000256" key="6">
    <source>
        <dbReference type="ARBA" id="ARBA00023136"/>
    </source>
</evidence>
<evidence type="ECO:0000256" key="4">
    <source>
        <dbReference type="ARBA" id="ARBA00022801"/>
    </source>
</evidence>
<keyword evidence="3 7" id="KW-0812">Transmembrane</keyword>
<dbReference type="GO" id="GO:0016787">
    <property type="term" value="F:hydrolase activity"/>
    <property type="evidence" value="ECO:0007669"/>
    <property type="project" value="UniProtKB-KW"/>
</dbReference>
<dbReference type="AlphaFoldDB" id="A0A1H5UBR3"/>
<reference evidence="10" key="1">
    <citation type="submission" date="2016-10" db="EMBL/GenBank/DDBJ databases">
        <authorList>
            <person name="Varghese N."/>
            <person name="Submissions S."/>
        </authorList>
    </citation>
    <scope>NUCLEOTIDE SEQUENCE [LARGE SCALE GENOMIC DNA]</scope>
    <source>
        <strain evidence="10">DSM 21580</strain>
    </source>
</reference>
<keyword evidence="6 7" id="KW-0472">Membrane</keyword>
<dbReference type="PANTHER" id="PTHR14969">
    <property type="entry name" value="SPHINGOSINE-1-PHOSPHATE PHOSPHOHYDROLASE"/>
    <property type="match status" value="1"/>
</dbReference>
<evidence type="ECO:0000256" key="3">
    <source>
        <dbReference type="ARBA" id="ARBA00022692"/>
    </source>
</evidence>
<keyword evidence="2" id="KW-1003">Cell membrane</keyword>